<dbReference type="InterPro" id="IPR029000">
    <property type="entry name" value="Cyclophilin-like_dom_sf"/>
</dbReference>
<organism evidence="5 6">
    <name type="scientific">Macrococcus hajekii</name>
    <dbReference type="NCBI Taxonomy" id="198482"/>
    <lineage>
        <taxon>Bacteria</taxon>
        <taxon>Bacillati</taxon>
        <taxon>Bacillota</taxon>
        <taxon>Bacilli</taxon>
        <taxon>Bacillales</taxon>
        <taxon>Staphylococcaceae</taxon>
        <taxon>Macrococcus</taxon>
    </lineage>
</organism>
<evidence type="ECO:0000313" key="5">
    <source>
        <dbReference type="EMBL" id="TDM01510.1"/>
    </source>
</evidence>
<evidence type="ECO:0000259" key="4">
    <source>
        <dbReference type="SMART" id="SM00797"/>
    </source>
</evidence>
<proteinExistence type="predicted"/>
<dbReference type="GO" id="GO:0016787">
    <property type="term" value="F:hydrolase activity"/>
    <property type="evidence" value="ECO:0007669"/>
    <property type="project" value="UniProtKB-KW"/>
</dbReference>
<dbReference type="Gene3D" id="2.40.100.10">
    <property type="entry name" value="Cyclophilin-like"/>
    <property type="match status" value="1"/>
</dbReference>
<name>A0A4R6BIV2_9STAP</name>
<dbReference type="Proteomes" id="UP000295328">
    <property type="component" value="Unassembled WGS sequence"/>
</dbReference>
<dbReference type="Pfam" id="PF02626">
    <property type="entry name" value="CT_A_B"/>
    <property type="match status" value="1"/>
</dbReference>
<dbReference type="EMBL" id="SCWE01000003">
    <property type="protein sequence ID" value="TDM01510.1"/>
    <property type="molecule type" value="Genomic_DNA"/>
</dbReference>
<dbReference type="AlphaFoldDB" id="A0A4R6BIV2"/>
<accession>A0A4R6BIV2</accession>
<keyword evidence="6" id="KW-1185">Reference proteome</keyword>
<evidence type="ECO:0000256" key="1">
    <source>
        <dbReference type="ARBA" id="ARBA00022741"/>
    </source>
</evidence>
<dbReference type="SMART" id="SM00797">
    <property type="entry name" value="AHS2"/>
    <property type="match status" value="1"/>
</dbReference>
<dbReference type="InterPro" id="IPR052708">
    <property type="entry name" value="PxpC"/>
</dbReference>
<dbReference type="PANTHER" id="PTHR43309">
    <property type="entry name" value="5-OXOPROLINASE SUBUNIT C"/>
    <property type="match status" value="1"/>
</dbReference>
<keyword evidence="1" id="KW-0547">Nucleotide-binding</keyword>
<keyword evidence="2" id="KW-0378">Hydrolase</keyword>
<dbReference type="PANTHER" id="PTHR43309:SF5">
    <property type="entry name" value="5-OXOPROLINASE SUBUNIT C"/>
    <property type="match status" value="1"/>
</dbReference>
<dbReference type="OrthoDB" id="9782422at2"/>
<evidence type="ECO:0000313" key="6">
    <source>
        <dbReference type="Proteomes" id="UP000295328"/>
    </source>
</evidence>
<dbReference type="GO" id="GO:0005524">
    <property type="term" value="F:ATP binding"/>
    <property type="evidence" value="ECO:0007669"/>
    <property type="project" value="UniProtKB-KW"/>
</dbReference>
<sequence>MIFEQSGLYTTLQTAKNDRLSHTIANALVGNEYDVPTFEMAVVPAAIYFEEQTLIALAGADYHAYTSERDVEMYKPYLINKGETLHFRRAAKGTRVYLAVGGGVIEDVRDQPIETGAVFKLAHHYSDIQKKLIHRLMVDHACPWGVDYYSLSRVYYSDIFHIRPGAAIDIPDDEVFEVTRFLSRGSYVIEGTAIYDRERPTAQLEPGSIQVTANQKLRIVLEHTEGQQAVAQVAPYHFSKLVQKRPGSKLIFKNVSEEEYEQRYASYENWLKSLLMHLSYKLKSYVDV</sequence>
<evidence type="ECO:0000256" key="3">
    <source>
        <dbReference type="ARBA" id="ARBA00022840"/>
    </source>
</evidence>
<gene>
    <name evidence="5" type="ORF">ERX37_08420</name>
</gene>
<comment type="caution">
    <text evidence="5">The sequence shown here is derived from an EMBL/GenBank/DDBJ whole genome shotgun (WGS) entry which is preliminary data.</text>
</comment>
<protein>
    <recommendedName>
        <fullName evidence="4">Carboxyltransferase domain-containing protein</fullName>
    </recommendedName>
</protein>
<evidence type="ECO:0000256" key="2">
    <source>
        <dbReference type="ARBA" id="ARBA00022801"/>
    </source>
</evidence>
<dbReference type="InterPro" id="IPR003778">
    <property type="entry name" value="CT_A_B"/>
</dbReference>
<keyword evidence="3" id="KW-0067">ATP-binding</keyword>
<feature type="domain" description="Carboxyltransferase" evidence="4">
    <location>
        <begin position="18"/>
        <end position="270"/>
    </location>
</feature>
<reference evidence="5 6" key="1">
    <citation type="submission" date="2019-01" db="EMBL/GenBank/DDBJ databases">
        <title>Draft genome sequences of the type strains of six Macrococcus species.</title>
        <authorList>
            <person name="Mazhar S."/>
            <person name="Altermann E."/>
            <person name="Hill C."/>
            <person name="Mcauliffe O."/>
        </authorList>
    </citation>
    <scope>NUCLEOTIDE SEQUENCE [LARGE SCALE GENOMIC DNA]</scope>
    <source>
        <strain evidence="5 6">CCM4809</strain>
    </source>
</reference>
<dbReference type="RefSeq" id="WP_133430231.1">
    <property type="nucleotide sequence ID" value="NZ_BMCC01000001.1"/>
</dbReference>